<dbReference type="RefSeq" id="WP_374834460.1">
    <property type="nucleotide sequence ID" value="NZ_JBHEEZ010000053.1"/>
</dbReference>
<dbReference type="EMBL" id="JBHSEL010000099">
    <property type="protein sequence ID" value="MFC4625569.1"/>
    <property type="molecule type" value="Genomic_DNA"/>
</dbReference>
<name>A0ABV9H6S6_9HYPH</name>
<proteinExistence type="predicted"/>
<evidence type="ECO:0000313" key="2">
    <source>
        <dbReference type="Proteomes" id="UP001596042"/>
    </source>
</evidence>
<evidence type="ECO:0000313" key="1">
    <source>
        <dbReference type="EMBL" id="MFC4625569.1"/>
    </source>
</evidence>
<reference evidence="2" key="1">
    <citation type="journal article" date="2019" name="Int. J. Syst. Evol. Microbiol.">
        <title>The Global Catalogue of Microorganisms (GCM) 10K type strain sequencing project: providing services to taxonomists for standard genome sequencing and annotation.</title>
        <authorList>
            <consortium name="The Broad Institute Genomics Platform"/>
            <consortium name="The Broad Institute Genome Sequencing Center for Infectious Disease"/>
            <person name="Wu L."/>
            <person name="Ma J."/>
        </authorList>
    </citation>
    <scope>NUCLEOTIDE SEQUENCE [LARGE SCALE GENOMIC DNA]</scope>
    <source>
        <strain evidence="2">CGMCC 1.15731</strain>
    </source>
</reference>
<protein>
    <submittedName>
        <fullName evidence="1">Uncharacterized protein</fullName>
    </submittedName>
</protein>
<dbReference type="Proteomes" id="UP001596042">
    <property type="component" value="Unassembled WGS sequence"/>
</dbReference>
<gene>
    <name evidence="1" type="ORF">ACFO1V_10125</name>
</gene>
<keyword evidence="2" id="KW-1185">Reference proteome</keyword>
<organism evidence="1 2">
    <name type="scientific">Daeguia caeni</name>
    <dbReference type="NCBI Taxonomy" id="439612"/>
    <lineage>
        <taxon>Bacteria</taxon>
        <taxon>Pseudomonadati</taxon>
        <taxon>Pseudomonadota</taxon>
        <taxon>Alphaproteobacteria</taxon>
        <taxon>Hyphomicrobiales</taxon>
        <taxon>Brucellaceae</taxon>
        <taxon>Daeguia</taxon>
    </lineage>
</organism>
<accession>A0ABV9H6S6</accession>
<sequence length="161" mass="17411">MGDIRSLIREILAEEIASIRAELLGGPTVEHVSVGTETELTDFALSVLRRAEDPAFVAAMKAGCIRFRPEASSHILSAAPIVVQAAAEPVSRVSPRSEPLPFVSTVPPSVPELRKGLITERDIAAIEEGTTRLRITKQARVTPLAGDEARRRGIRIERTLA</sequence>
<comment type="caution">
    <text evidence="1">The sequence shown here is derived from an EMBL/GenBank/DDBJ whole genome shotgun (WGS) entry which is preliminary data.</text>
</comment>